<comment type="similarity">
    <text evidence="1">Belongs to the UPF0047 family.</text>
</comment>
<evidence type="ECO:0000313" key="3">
    <source>
        <dbReference type="Proteomes" id="UP000229641"/>
    </source>
</evidence>
<dbReference type="PIRSF" id="PIRSF004681">
    <property type="entry name" value="UCP004681"/>
    <property type="match status" value="1"/>
</dbReference>
<reference evidence="2 3" key="1">
    <citation type="submission" date="2017-09" db="EMBL/GenBank/DDBJ databases">
        <title>Depth-based differentiation of microbial function through sediment-hosted aquifers and enrichment of novel symbionts in the deep terrestrial subsurface.</title>
        <authorList>
            <person name="Probst A.J."/>
            <person name="Ladd B."/>
            <person name="Jarett J.K."/>
            <person name="Geller-Mcgrath D.E."/>
            <person name="Sieber C.M."/>
            <person name="Emerson J.B."/>
            <person name="Anantharaman K."/>
            <person name="Thomas B.C."/>
            <person name="Malmstrom R."/>
            <person name="Stieglmeier M."/>
            <person name="Klingl A."/>
            <person name="Woyke T."/>
            <person name="Ryan C.M."/>
            <person name="Banfield J.F."/>
        </authorList>
    </citation>
    <scope>NUCLEOTIDE SEQUENCE [LARGE SCALE GENOMIC DNA]</scope>
    <source>
        <strain evidence="2">CG11_big_fil_rev_8_21_14_0_20_42_13</strain>
    </source>
</reference>
<comment type="caution">
    <text evidence="2">The sequence shown here is derived from an EMBL/GenBank/DDBJ whole genome shotgun (WGS) entry which is preliminary data.</text>
</comment>
<gene>
    <name evidence="2" type="ORF">COV72_02720</name>
</gene>
<dbReference type="EMBL" id="PCWA01000035">
    <property type="protein sequence ID" value="PIQ89554.1"/>
    <property type="molecule type" value="Genomic_DNA"/>
</dbReference>
<evidence type="ECO:0000256" key="1">
    <source>
        <dbReference type="ARBA" id="ARBA00005534"/>
    </source>
</evidence>
<dbReference type="InterPro" id="IPR035917">
    <property type="entry name" value="YjbQ-like_sf"/>
</dbReference>
<organism evidence="2 3">
    <name type="scientific">Candidatus Ghiorseimicrobium undicola</name>
    <dbReference type="NCBI Taxonomy" id="1974746"/>
    <lineage>
        <taxon>Bacteria</taxon>
        <taxon>Pseudomonadati</taxon>
        <taxon>Candidatus Omnitrophota</taxon>
        <taxon>Candidatus Ghiorseimicrobium</taxon>
    </lineage>
</organism>
<accession>A0A2H0M0V5</accession>
<evidence type="ECO:0000313" key="2">
    <source>
        <dbReference type="EMBL" id="PIQ89554.1"/>
    </source>
</evidence>
<dbReference type="PANTHER" id="PTHR30615">
    <property type="entry name" value="UNCHARACTERIZED PROTEIN YJBQ-RELATED"/>
    <property type="match status" value="1"/>
</dbReference>
<protein>
    <recommendedName>
        <fullName evidence="4">Secondary thiamine-phosphate synthase enzyme</fullName>
    </recommendedName>
</protein>
<sequence length="131" mass="14363">MFSFSVSTAKKEELIDITPKIEKIISDSRVNNGICVIFIPHTTCGITINENADPSVINDIIKGLMIIPETGFKHAEGNSPAHIKTTLTGSSINLIIEEGKPLLGTWQGIYLAEYDGPRKRQVWVKTIGSQP</sequence>
<dbReference type="Proteomes" id="UP000229641">
    <property type="component" value="Unassembled WGS sequence"/>
</dbReference>
<dbReference type="AlphaFoldDB" id="A0A2H0M0V5"/>
<dbReference type="Gene3D" id="2.60.120.460">
    <property type="entry name" value="YjbQ-like"/>
    <property type="match status" value="1"/>
</dbReference>
<dbReference type="PANTHER" id="PTHR30615:SF8">
    <property type="entry name" value="UPF0047 PROTEIN C4A8.02C"/>
    <property type="match status" value="1"/>
</dbReference>
<dbReference type="NCBIfam" id="TIGR00149">
    <property type="entry name" value="TIGR00149_YjbQ"/>
    <property type="match status" value="1"/>
</dbReference>
<dbReference type="InterPro" id="IPR001602">
    <property type="entry name" value="UPF0047_YjbQ-like"/>
</dbReference>
<dbReference type="Pfam" id="PF01894">
    <property type="entry name" value="YjbQ"/>
    <property type="match status" value="1"/>
</dbReference>
<evidence type="ECO:0008006" key="4">
    <source>
        <dbReference type="Google" id="ProtNLM"/>
    </source>
</evidence>
<proteinExistence type="inferred from homology"/>
<name>A0A2H0M0V5_9BACT</name>
<dbReference type="SUPFAM" id="SSF111038">
    <property type="entry name" value="YjbQ-like"/>
    <property type="match status" value="1"/>
</dbReference>
<dbReference type="PROSITE" id="PS01314">
    <property type="entry name" value="UPF0047"/>
    <property type="match status" value="1"/>
</dbReference>